<evidence type="ECO:0000256" key="6">
    <source>
        <dbReference type="ARBA" id="ARBA00023136"/>
    </source>
</evidence>
<comment type="subcellular location">
    <subcellularLocation>
        <location evidence="1">Membrane</location>
        <topology evidence="1">Multi-pass membrane protein</topology>
    </subcellularLocation>
</comment>
<feature type="transmembrane region" description="Helical" evidence="7">
    <location>
        <begin position="95"/>
        <end position="119"/>
    </location>
</feature>
<dbReference type="GO" id="GO:0016020">
    <property type="term" value="C:membrane"/>
    <property type="evidence" value="ECO:0007669"/>
    <property type="project" value="UniProtKB-SubCell"/>
</dbReference>
<dbReference type="InterPro" id="IPR004776">
    <property type="entry name" value="Mem_transp_PIN-like"/>
</dbReference>
<dbReference type="PANTHER" id="PTHR36838">
    <property type="entry name" value="AUXIN EFFLUX CARRIER FAMILY PROTEIN"/>
    <property type="match status" value="1"/>
</dbReference>
<dbReference type="GO" id="GO:0055085">
    <property type="term" value="P:transmembrane transport"/>
    <property type="evidence" value="ECO:0007669"/>
    <property type="project" value="InterPro"/>
</dbReference>
<evidence type="ECO:0000313" key="9">
    <source>
        <dbReference type="Proteomes" id="UP000886752"/>
    </source>
</evidence>
<keyword evidence="3" id="KW-1003">Cell membrane</keyword>
<keyword evidence="2" id="KW-0813">Transport</keyword>
<feature type="transmembrane region" description="Helical" evidence="7">
    <location>
        <begin position="6"/>
        <end position="22"/>
    </location>
</feature>
<protein>
    <submittedName>
        <fullName evidence="8">AEC family transporter</fullName>
    </submittedName>
</protein>
<evidence type="ECO:0000256" key="7">
    <source>
        <dbReference type="SAM" id="Phobius"/>
    </source>
</evidence>
<evidence type="ECO:0000256" key="3">
    <source>
        <dbReference type="ARBA" id="ARBA00022475"/>
    </source>
</evidence>
<feature type="transmembrane region" description="Helical" evidence="7">
    <location>
        <begin position="125"/>
        <end position="151"/>
    </location>
</feature>
<feature type="transmembrane region" description="Helical" evidence="7">
    <location>
        <begin position="307"/>
        <end position="330"/>
    </location>
</feature>
<accession>A0A9D1TQA2</accession>
<name>A0A9D1TQA2_9BACT</name>
<dbReference type="Proteomes" id="UP000886752">
    <property type="component" value="Unassembled WGS sequence"/>
</dbReference>
<dbReference type="AlphaFoldDB" id="A0A9D1TQA2"/>
<feature type="transmembrane region" description="Helical" evidence="7">
    <location>
        <begin position="179"/>
        <end position="203"/>
    </location>
</feature>
<reference evidence="8" key="1">
    <citation type="journal article" date="2021" name="PeerJ">
        <title>Extensive microbial diversity within the chicken gut microbiome revealed by metagenomics and culture.</title>
        <authorList>
            <person name="Gilroy R."/>
            <person name="Ravi A."/>
            <person name="Getino M."/>
            <person name="Pursley I."/>
            <person name="Horton D.L."/>
            <person name="Alikhan N.F."/>
            <person name="Baker D."/>
            <person name="Gharbi K."/>
            <person name="Hall N."/>
            <person name="Watson M."/>
            <person name="Adriaenssens E.M."/>
            <person name="Foster-Nyarko E."/>
            <person name="Jarju S."/>
            <person name="Secka A."/>
            <person name="Antonio M."/>
            <person name="Oren A."/>
            <person name="Chaudhuri R.R."/>
            <person name="La Ragione R."/>
            <person name="Hildebrand F."/>
            <person name="Pallen M.J."/>
        </authorList>
    </citation>
    <scope>NUCLEOTIDE SEQUENCE</scope>
    <source>
        <strain evidence="8">ChiHecec2B26-446</strain>
    </source>
</reference>
<keyword evidence="5 7" id="KW-1133">Transmembrane helix</keyword>
<evidence type="ECO:0000313" key="8">
    <source>
        <dbReference type="EMBL" id="HIW01219.1"/>
    </source>
</evidence>
<organism evidence="8 9">
    <name type="scientific">Candidatus Desulfovibrio intestinipullorum</name>
    <dbReference type="NCBI Taxonomy" id="2838536"/>
    <lineage>
        <taxon>Bacteria</taxon>
        <taxon>Pseudomonadati</taxon>
        <taxon>Thermodesulfobacteriota</taxon>
        <taxon>Desulfovibrionia</taxon>
        <taxon>Desulfovibrionales</taxon>
        <taxon>Desulfovibrionaceae</taxon>
        <taxon>Desulfovibrio</taxon>
    </lineage>
</organism>
<evidence type="ECO:0000256" key="2">
    <source>
        <dbReference type="ARBA" id="ARBA00022448"/>
    </source>
</evidence>
<feature type="transmembrane region" description="Helical" evidence="7">
    <location>
        <begin position="248"/>
        <end position="268"/>
    </location>
</feature>
<feature type="transmembrane region" description="Helical" evidence="7">
    <location>
        <begin position="34"/>
        <end position="57"/>
    </location>
</feature>
<feature type="transmembrane region" description="Helical" evidence="7">
    <location>
        <begin position="63"/>
        <end position="83"/>
    </location>
</feature>
<comment type="caution">
    <text evidence="8">The sequence shown here is derived from an EMBL/GenBank/DDBJ whole genome shotgun (WGS) entry which is preliminary data.</text>
</comment>
<sequence>MYMIFASLAPIFLIILAGFVIERISFLPQNTGDILSFFSINICIPCLLFHIMCTTSVEQFSQVNWWIGMVGPQVMGLGLFFCLERSLRRTEAGPAMISSLTCCFCNAGFVGISVIINLFPGNAEAMSAAGLSVVACNIIVIIGQMTLLGWYRRKQMPDGRHIHFDIPRRLRIWRFVRHFILGNPIFMATALGLSVAISGIPLWEPLDKACSMLGFVSPTCMLFALGFSLRRNLTEAFQGHSIHMGHQLWMMAWRLVGMPLVVLAALLLLDCNPLWISVSVIMMATGTAIMVASLAQVYGAVPGQAALTVAVTNILSLFSLMAAIALLTWLNLMPA</sequence>
<gene>
    <name evidence="8" type="ORF">H9894_08535</name>
</gene>
<reference evidence="8" key="2">
    <citation type="submission" date="2021-04" db="EMBL/GenBank/DDBJ databases">
        <authorList>
            <person name="Gilroy R."/>
        </authorList>
    </citation>
    <scope>NUCLEOTIDE SEQUENCE</scope>
    <source>
        <strain evidence="8">ChiHecec2B26-446</strain>
    </source>
</reference>
<feature type="transmembrane region" description="Helical" evidence="7">
    <location>
        <begin position="209"/>
        <end position="227"/>
    </location>
</feature>
<evidence type="ECO:0000256" key="5">
    <source>
        <dbReference type="ARBA" id="ARBA00022989"/>
    </source>
</evidence>
<evidence type="ECO:0000256" key="1">
    <source>
        <dbReference type="ARBA" id="ARBA00004141"/>
    </source>
</evidence>
<evidence type="ECO:0000256" key="4">
    <source>
        <dbReference type="ARBA" id="ARBA00022692"/>
    </source>
</evidence>
<dbReference type="PANTHER" id="PTHR36838:SF3">
    <property type="entry name" value="TRANSPORTER AUXIN EFFLUX CARRIER EC FAMILY"/>
    <property type="match status" value="1"/>
</dbReference>
<dbReference type="Pfam" id="PF03547">
    <property type="entry name" value="Mem_trans"/>
    <property type="match status" value="1"/>
</dbReference>
<keyword evidence="4 7" id="KW-0812">Transmembrane</keyword>
<keyword evidence="6 7" id="KW-0472">Membrane</keyword>
<dbReference type="EMBL" id="DXHV01000075">
    <property type="protein sequence ID" value="HIW01219.1"/>
    <property type="molecule type" value="Genomic_DNA"/>
</dbReference>
<proteinExistence type="predicted"/>
<feature type="transmembrane region" description="Helical" evidence="7">
    <location>
        <begin position="274"/>
        <end position="295"/>
    </location>
</feature>